<evidence type="ECO:0008006" key="3">
    <source>
        <dbReference type="Google" id="ProtNLM"/>
    </source>
</evidence>
<reference evidence="1 2" key="1">
    <citation type="journal article" date="2012" name="Stand. Genomic Sci.">
        <title>Genome sequence of the ocean sediment bacterium Saccharomonospora marina type strain (XMU15(T)).</title>
        <authorList>
            <person name="Klenk H.P."/>
            <person name="Lu M."/>
            <person name="Lucas S."/>
            <person name="Lapidus A."/>
            <person name="Copeland A."/>
            <person name="Pitluck S."/>
            <person name="Goodwin L.A."/>
            <person name="Han C."/>
            <person name="Tapia R."/>
            <person name="Brambilla E.M."/>
            <person name="Potter G."/>
            <person name="Land M."/>
            <person name="Ivanova N."/>
            <person name="Rohde M."/>
            <person name="Goker M."/>
            <person name="Detter J.C."/>
            <person name="Li W.J."/>
            <person name="Kyrpides N.C."/>
            <person name="Woyke T."/>
        </authorList>
    </citation>
    <scope>NUCLEOTIDE SEQUENCE [LARGE SCALE GENOMIC DNA]</scope>
    <source>
        <strain evidence="1 2">XMU15</strain>
    </source>
</reference>
<organism evidence="1 2">
    <name type="scientific">Saccharomonospora marina XMU15</name>
    <dbReference type="NCBI Taxonomy" id="882083"/>
    <lineage>
        <taxon>Bacteria</taxon>
        <taxon>Bacillati</taxon>
        <taxon>Actinomycetota</taxon>
        <taxon>Actinomycetes</taxon>
        <taxon>Pseudonocardiales</taxon>
        <taxon>Pseudonocardiaceae</taxon>
        <taxon>Saccharomonospora</taxon>
    </lineage>
</organism>
<evidence type="ECO:0000313" key="2">
    <source>
        <dbReference type="Proteomes" id="UP000004926"/>
    </source>
</evidence>
<dbReference type="eggNOG" id="COG0537">
    <property type="taxonomic scope" value="Bacteria"/>
</dbReference>
<protein>
    <recommendedName>
        <fullName evidence="3">HIT family hydrolase, diadenosine tetraphosphate hydrolase</fullName>
    </recommendedName>
</protein>
<name>H5X587_9PSEU</name>
<dbReference type="AlphaFoldDB" id="H5X587"/>
<accession>H5X587</accession>
<dbReference type="STRING" id="882083.SacmaDRAFT_0597"/>
<keyword evidence="2" id="KW-1185">Reference proteome</keyword>
<dbReference type="Gene3D" id="3.30.428.10">
    <property type="entry name" value="HIT-like"/>
    <property type="match status" value="1"/>
</dbReference>
<proteinExistence type="predicted"/>
<dbReference type="SUPFAM" id="SSF54197">
    <property type="entry name" value="HIT-like"/>
    <property type="match status" value="1"/>
</dbReference>
<dbReference type="InterPro" id="IPR036265">
    <property type="entry name" value="HIT-like_sf"/>
</dbReference>
<evidence type="ECO:0000313" key="1">
    <source>
        <dbReference type="EMBL" id="EHR48898.1"/>
    </source>
</evidence>
<dbReference type="EMBL" id="CM001439">
    <property type="protein sequence ID" value="EHR48898.1"/>
    <property type="molecule type" value="Genomic_DNA"/>
</dbReference>
<dbReference type="Proteomes" id="UP000004926">
    <property type="component" value="Chromosome"/>
</dbReference>
<sequence length="144" mass="16430">MACLICAKHRDAGPLVGPVVWMSDLVVVSHRPVEENGRAFPGYLFVECRRHVPSLDLLEPEEVEAIARASWALARGLRSEVDCEAVYSAIVGRTVAHFHQHVFVRHRGTPRHIDWFEGHLWPHGPRASRFEIEELCTRLCAYLR</sequence>
<dbReference type="HOGENOM" id="CLU_126420_0_0_11"/>
<gene>
    <name evidence="1" type="ORF">SacmaDRAFT_0597</name>
</gene>